<keyword evidence="1" id="KW-1133">Transmembrane helix</keyword>
<evidence type="ECO:0000313" key="2">
    <source>
        <dbReference type="EMBL" id="KAJ8938197.1"/>
    </source>
</evidence>
<sequence length="66" mass="7518">MKDLNTIKPDVTINFTSLYWVSAAILLTVSFMTGGSRVLSSKFEPEYVLELIQKYKVDKYAKLKAL</sequence>
<organism evidence="2 3">
    <name type="scientific">Rhamnusium bicolor</name>
    <dbReference type="NCBI Taxonomy" id="1586634"/>
    <lineage>
        <taxon>Eukaryota</taxon>
        <taxon>Metazoa</taxon>
        <taxon>Ecdysozoa</taxon>
        <taxon>Arthropoda</taxon>
        <taxon>Hexapoda</taxon>
        <taxon>Insecta</taxon>
        <taxon>Pterygota</taxon>
        <taxon>Neoptera</taxon>
        <taxon>Endopterygota</taxon>
        <taxon>Coleoptera</taxon>
        <taxon>Polyphaga</taxon>
        <taxon>Cucujiformia</taxon>
        <taxon>Chrysomeloidea</taxon>
        <taxon>Cerambycidae</taxon>
        <taxon>Lepturinae</taxon>
        <taxon>Rhagiini</taxon>
        <taxon>Rhamnusium</taxon>
    </lineage>
</organism>
<comment type="caution">
    <text evidence="2">The sequence shown here is derived from an EMBL/GenBank/DDBJ whole genome shotgun (WGS) entry which is preliminary data.</text>
</comment>
<dbReference type="SUPFAM" id="SSF56801">
    <property type="entry name" value="Acetyl-CoA synthetase-like"/>
    <property type="match status" value="1"/>
</dbReference>
<evidence type="ECO:0000313" key="3">
    <source>
        <dbReference type="Proteomes" id="UP001162156"/>
    </source>
</evidence>
<proteinExistence type="predicted"/>
<accession>A0AAV8XI94</accession>
<dbReference type="AlphaFoldDB" id="A0AAV8XI94"/>
<keyword evidence="1" id="KW-0472">Membrane</keyword>
<dbReference type="EMBL" id="JANEYF010003217">
    <property type="protein sequence ID" value="KAJ8938197.1"/>
    <property type="molecule type" value="Genomic_DNA"/>
</dbReference>
<gene>
    <name evidence="2" type="ORF">NQ314_011579</name>
</gene>
<name>A0AAV8XI94_9CUCU</name>
<keyword evidence="3" id="KW-1185">Reference proteome</keyword>
<evidence type="ECO:0000256" key="1">
    <source>
        <dbReference type="SAM" id="Phobius"/>
    </source>
</evidence>
<dbReference type="Gene3D" id="3.40.50.12780">
    <property type="entry name" value="N-terminal domain of ligase-like"/>
    <property type="match status" value="1"/>
</dbReference>
<keyword evidence="1" id="KW-0812">Transmembrane</keyword>
<reference evidence="2" key="1">
    <citation type="journal article" date="2023" name="Insect Mol. Biol.">
        <title>Genome sequencing provides insights into the evolution of gene families encoding plant cell wall-degrading enzymes in longhorned beetles.</title>
        <authorList>
            <person name="Shin N.R."/>
            <person name="Okamura Y."/>
            <person name="Kirsch R."/>
            <person name="Pauchet Y."/>
        </authorList>
    </citation>
    <scope>NUCLEOTIDE SEQUENCE</scope>
    <source>
        <strain evidence="2">RBIC_L_NR</strain>
    </source>
</reference>
<dbReference type="Proteomes" id="UP001162156">
    <property type="component" value="Unassembled WGS sequence"/>
</dbReference>
<protein>
    <recommendedName>
        <fullName evidence="4">ATP synthase F0 subunit 8</fullName>
    </recommendedName>
</protein>
<evidence type="ECO:0008006" key="4">
    <source>
        <dbReference type="Google" id="ProtNLM"/>
    </source>
</evidence>
<feature type="transmembrane region" description="Helical" evidence="1">
    <location>
        <begin position="12"/>
        <end position="32"/>
    </location>
</feature>
<dbReference type="InterPro" id="IPR042099">
    <property type="entry name" value="ANL_N_sf"/>
</dbReference>